<evidence type="ECO:0008006" key="3">
    <source>
        <dbReference type="Google" id="ProtNLM"/>
    </source>
</evidence>
<gene>
    <name evidence="1" type="ORF">ANSO36C_29240</name>
</gene>
<accession>A0ABN6Q6S8</accession>
<keyword evidence="2" id="KW-1185">Reference proteome</keyword>
<name>A0ABN6Q6S8_NOSCO</name>
<dbReference type="EMBL" id="AP025732">
    <property type="protein sequence ID" value="BDI17122.1"/>
    <property type="molecule type" value="Genomic_DNA"/>
</dbReference>
<sequence>MVKRSLQASLTGIQEAKRAFVRKGWTQDNLSAEVNLKTRQPIWRFFSGRLVEHHTFIEICLLWIGNGNSSIS</sequence>
<dbReference type="Proteomes" id="UP001055453">
    <property type="component" value="Chromosome"/>
</dbReference>
<evidence type="ECO:0000313" key="2">
    <source>
        <dbReference type="Proteomes" id="UP001055453"/>
    </source>
</evidence>
<protein>
    <recommendedName>
        <fullName evidence="3">Transcriptional regulator</fullName>
    </recommendedName>
</protein>
<reference evidence="1" key="1">
    <citation type="submission" date="2022-04" db="EMBL/GenBank/DDBJ databases">
        <title>Complete genome sequence of a cyanobacterium, Nostoc sp. SO-36, isolated in Antarctica.</title>
        <authorList>
            <person name="Kanesaki Y."/>
            <person name="Effendi D."/>
            <person name="Sakamoto T."/>
            <person name="Ohtani S."/>
            <person name="Awai K."/>
        </authorList>
    </citation>
    <scope>NUCLEOTIDE SEQUENCE</scope>
    <source>
        <strain evidence="1">SO-36</strain>
    </source>
</reference>
<evidence type="ECO:0000313" key="1">
    <source>
        <dbReference type="EMBL" id="BDI17122.1"/>
    </source>
</evidence>
<proteinExistence type="predicted"/>
<organism evidence="1 2">
    <name type="scientific">Nostoc cf. commune SO-36</name>
    <dbReference type="NCBI Taxonomy" id="449208"/>
    <lineage>
        <taxon>Bacteria</taxon>
        <taxon>Bacillati</taxon>
        <taxon>Cyanobacteriota</taxon>
        <taxon>Cyanophyceae</taxon>
        <taxon>Nostocales</taxon>
        <taxon>Nostocaceae</taxon>
        <taxon>Nostoc</taxon>
    </lineage>
</organism>